<keyword evidence="3" id="KW-1185">Reference proteome</keyword>
<reference evidence="2 3" key="1">
    <citation type="submission" date="2024-04" db="EMBL/GenBank/DDBJ databases">
        <authorList>
            <person name="Fracassetti M."/>
        </authorList>
    </citation>
    <scope>NUCLEOTIDE SEQUENCE [LARGE SCALE GENOMIC DNA]</scope>
</reference>
<feature type="region of interest" description="Disordered" evidence="1">
    <location>
        <begin position="288"/>
        <end position="325"/>
    </location>
</feature>
<organism evidence="2 3">
    <name type="scientific">Linum trigynum</name>
    <dbReference type="NCBI Taxonomy" id="586398"/>
    <lineage>
        <taxon>Eukaryota</taxon>
        <taxon>Viridiplantae</taxon>
        <taxon>Streptophyta</taxon>
        <taxon>Embryophyta</taxon>
        <taxon>Tracheophyta</taxon>
        <taxon>Spermatophyta</taxon>
        <taxon>Magnoliopsida</taxon>
        <taxon>eudicotyledons</taxon>
        <taxon>Gunneridae</taxon>
        <taxon>Pentapetalae</taxon>
        <taxon>rosids</taxon>
        <taxon>fabids</taxon>
        <taxon>Malpighiales</taxon>
        <taxon>Linaceae</taxon>
        <taxon>Linum</taxon>
    </lineage>
</organism>
<feature type="compositionally biased region" description="Acidic residues" evidence="1">
    <location>
        <begin position="300"/>
        <end position="316"/>
    </location>
</feature>
<evidence type="ECO:0000256" key="1">
    <source>
        <dbReference type="SAM" id="MobiDB-lite"/>
    </source>
</evidence>
<name>A0AAV2E4V5_9ROSI</name>
<gene>
    <name evidence="2" type="ORF">LTRI10_LOCUS22022</name>
</gene>
<dbReference type="AlphaFoldDB" id="A0AAV2E4V5"/>
<protein>
    <submittedName>
        <fullName evidence="2">Uncharacterized protein</fullName>
    </submittedName>
</protein>
<evidence type="ECO:0000313" key="3">
    <source>
        <dbReference type="Proteomes" id="UP001497516"/>
    </source>
</evidence>
<dbReference type="EMBL" id="OZ034817">
    <property type="protein sequence ID" value="CAL1380590.1"/>
    <property type="molecule type" value="Genomic_DNA"/>
</dbReference>
<evidence type="ECO:0000313" key="2">
    <source>
        <dbReference type="EMBL" id="CAL1380590.1"/>
    </source>
</evidence>
<proteinExistence type="predicted"/>
<sequence>MVLNNPQLHRVVTFSNKVFRKDKEFSRYVQRFCDRAIYPSFTIHPSSFSRYDMDISALIRNLDWESLFEDQWFTYCPEAVRLFYVNLKRGSGPDLYSFKTTVENLEITVTADLLASELGLPHNGLKAGYDGQFRDYNFDYHHVENSLVHDIGRYFANKLDAGRLPDDLRVLHFFITSDPPSQISIKCHPTAHIRSLDPPSCTFLPAYQLCIPGLLPSCQLVSKPALDPASLSLAQGGEVAALVKALVSAAEVVVDRELTSFSSENFKGKRKIPVTTLTSLSTRLKLIRDGGGASSSGIREEDEAVEEPEDTGDISDYDSPPHYPF</sequence>
<dbReference type="Proteomes" id="UP001497516">
    <property type="component" value="Chromosome 4"/>
</dbReference>
<accession>A0AAV2E4V5</accession>